<gene>
    <name evidence="3" type="ORF">AUMI_111150</name>
</gene>
<dbReference type="SMART" id="SM00867">
    <property type="entry name" value="YceI"/>
    <property type="match status" value="1"/>
</dbReference>
<dbReference type="PANTHER" id="PTHR34406:SF1">
    <property type="entry name" value="PROTEIN YCEI"/>
    <property type="match status" value="1"/>
</dbReference>
<feature type="domain" description="Lipid/polyisoprenoid-binding YceI-like" evidence="2">
    <location>
        <begin position="15"/>
        <end position="185"/>
    </location>
</feature>
<dbReference type="EMBL" id="AP017457">
    <property type="protein sequence ID" value="BAU99657.1"/>
    <property type="molecule type" value="Genomic_DNA"/>
</dbReference>
<evidence type="ECO:0000313" key="3">
    <source>
        <dbReference type="EMBL" id="BAU99657.1"/>
    </source>
</evidence>
<dbReference type="AlphaFoldDB" id="A0A173LXS1"/>
<dbReference type="KEGG" id="amin:AUMI_111150"/>
<dbReference type="RefSeq" id="WP_096382340.1">
    <property type="nucleotide sequence ID" value="NZ_AP017457.1"/>
</dbReference>
<sequence length="188" mass="20365">MTITAETIPGYKAGTWTIDKTHSSVGFSVRHLMISKVKGTFEDFDATFVTGENPLDTTVSAVAQVASINTNEENRDGHLRTNDFFEADTYPTISFVSTGVKVKDAEDGEFIVTGDLTIKGITKSVDFEFELGGFATDPYGNYKVAASAETEINREDFGLTWNAALETGGVLVGEKVKITLDFQAVLQA</sequence>
<evidence type="ECO:0000256" key="1">
    <source>
        <dbReference type="ARBA" id="ARBA00008812"/>
    </source>
</evidence>
<comment type="similarity">
    <text evidence="1">Belongs to the UPF0312 family.</text>
</comment>
<organism evidence="3 4">
    <name type="scientific">Aurantimicrobium minutum</name>
    <dbReference type="NCBI Taxonomy" id="708131"/>
    <lineage>
        <taxon>Bacteria</taxon>
        <taxon>Bacillati</taxon>
        <taxon>Actinomycetota</taxon>
        <taxon>Actinomycetes</taxon>
        <taxon>Micrococcales</taxon>
        <taxon>Microbacteriaceae</taxon>
        <taxon>Aurantimicrobium</taxon>
    </lineage>
</organism>
<dbReference type="OrthoDB" id="9811006at2"/>
<dbReference type="GeneID" id="80452306"/>
<name>A0A173LXS1_9MICO</name>
<dbReference type="InterPro" id="IPR036761">
    <property type="entry name" value="TTHA0802/YceI-like_sf"/>
</dbReference>
<evidence type="ECO:0000259" key="2">
    <source>
        <dbReference type="SMART" id="SM00867"/>
    </source>
</evidence>
<dbReference type="Pfam" id="PF04264">
    <property type="entry name" value="YceI"/>
    <property type="match status" value="1"/>
</dbReference>
<accession>A0A173LXS1</accession>
<dbReference type="PANTHER" id="PTHR34406">
    <property type="entry name" value="PROTEIN YCEI"/>
    <property type="match status" value="1"/>
</dbReference>
<dbReference type="Gene3D" id="2.40.128.110">
    <property type="entry name" value="Lipid/polyisoprenoid-binding, YceI-like"/>
    <property type="match status" value="1"/>
</dbReference>
<protein>
    <submittedName>
        <fullName evidence="3">YceI-like domain protein</fullName>
    </submittedName>
</protein>
<dbReference type="SUPFAM" id="SSF101874">
    <property type="entry name" value="YceI-like"/>
    <property type="match status" value="1"/>
</dbReference>
<evidence type="ECO:0000313" key="4">
    <source>
        <dbReference type="Proteomes" id="UP000243847"/>
    </source>
</evidence>
<reference evidence="3 4" key="1">
    <citation type="journal article" date="2016" name="Genome Announc.">
        <title>Complete Genome Sequence of Aurantimicrobium minutum Type Strain KNCT, a Planktonic Ultramicrobacterium Isolated from River Water.</title>
        <authorList>
            <person name="Nakai R."/>
            <person name="Fujisawa T."/>
            <person name="Nakamura Y."/>
            <person name="Nishide H."/>
            <person name="Uchiyama I."/>
            <person name="Baba T."/>
            <person name="Toyoda A."/>
            <person name="Fujiyama A."/>
            <person name="Naganuma T."/>
            <person name="Niki H."/>
        </authorList>
    </citation>
    <scope>NUCLEOTIDE SEQUENCE [LARGE SCALE GENOMIC DNA]</scope>
    <source>
        <strain evidence="3 4">KNC</strain>
    </source>
</reference>
<proteinExistence type="inferred from homology"/>
<dbReference type="Proteomes" id="UP000243847">
    <property type="component" value="Chromosome sequence1"/>
</dbReference>
<dbReference type="InterPro" id="IPR007372">
    <property type="entry name" value="Lipid/polyisoprenoid-bd_YceI"/>
</dbReference>